<dbReference type="EMBL" id="QOPD01000007">
    <property type="protein sequence ID" value="RCL37781.1"/>
    <property type="molecule type" value="Genomic_DNA"/>
</dbReference>
<evidence type="ECO:0000313" key="2">
    <source>
        <dbReference type="Proteomes" id="UP000252147"/>
    </source>
</evidence>
<name>A0A368BKL1_9GAMM</name>
<dbReference type="AlphaFoldDB" id="A0A368BKL1"/>
<proteinExistence type="predicted"/>
<accession>A0A368BKL1</accession>
<sequence>MMRIILLLFLTFNLFAQEEEESSLGYVLLSTYEMAAGTKYSQLEKNLVNEAKSQIELGYDACVLYRHAQGAQRAFYLACFFQTMEQLGKILSKPNDTSDEKQLFASHTDHILAMDRNELEGPPNFIVFAKWLPAPMISWSEWGERMEKVGDAYSKAFGGCDGYGHAWGGEMGNYLVCGFDDWNDFAKKAMAVTPYLAEANEDYDSIGTIGHSDDLLVRVFPEIESE</sequence>
<reference evidence="1 2" key="1">
    <citation type="journal article" date="2018" name="Microbiome">
        <title>Fine metagenomic profile of the Mediterranean stratified and mixed water columns revealed by assembly and recruitment.</title>
        <authorList>
            <person name="Haro-Moreno J.M."/>
            <person name="Lopez-Perez M."/>
            <person name="De La Torre J.R."/>
            <person name="Picazo A."/>
            <person name="Camacho A."/>
            <person name="Rodriguez-Valera F."/>
        </authorList>
    </citation>
    <scope>NUCLEOTIDE SEQUENCE [LARGE SCALE GENOMIC DNA]</scope>
    <source>
        <strain evidence="1">MED-G83</strain>
    </source>
</reference>
<comment type="caution">
    <text evidence="1">The sequence shown here is derived from an EMBL/GenBank/DDBJ whole genome shotgun (WGS) entry which is preliminary data.</text>
</comment>
<evidence type="ECO:0000313" key="1">
    <source>
        <dbReference type="EMBL" id="RCL37781.1"/>
    </source>
</evidence>
<protein>
    <submittedName>
        <fullName evidence="1">Uncharacterized protein</fullName>
    </submittedName>
</protein>
<gene>
    <name evidence="1" type="ORF">DBW97_04395</name>
</gene>
<dbReference type="Proteomes" id="UP000252147">
    <property type="component" value="Unassembled WGS sequence"/>
</dbReference>
<organism evidence="1 2">
    <name type="scientific">SAR86 cluster bacterium</name>
    <dbReference type="NCBI Taxonomy" id="2030880"/>
    <lineage>
        <taxon>Bacteria</taxon>
        <taxon>Pseudomonadati</taxon>
        <taxon>Pseudomonadota</taxon>
        <taxon>Gammaproteobacteria</taxon>
        <taxon>SAR86 cluster</taxon>
    </lineage>
</organism>